<protein>
    <submittedName>
        <fullName evidence="11">O-methylsterigmatocystin oxidoreductase</fullName>
    </submittedName>
</protein>
<evidence type="ECO:0000256" key="6">
    <source>
        <dbReference type="ARBA" id="ARBA00023002"/>
    </source>
</evidence>
<dbReference type="InterPro" id="IPR036396">
    <property type="entry name" value="Cyt_P450_sf"/>
</dbReference>
<evidence type="ECO:0000313" key="12">
    <source>
        <dbReference type="Proteomes" id="UP000623467"/>
    </source>
</evidence>
<comment type="similarity">
    <text evidence="3 10">Belongs to the cytochrome P450 family.</text>
</comment>
<dbReference type="AlphaFoldDB" id="A0A8H7DGG2"/>
<dbReference type="GO" id="GO:0016705">
    <property type="term" value="F:oxidoreductase activity, acting on paired donors, with incorporation or reduction of molecular oxygen"/>
    <property type="evidence" value="ECO:0007669"/>
    <property type="project" value="InterPro"/>
</dbReference>
<evidence type="ECO:0000256" key="3">
    <source>
        <dbReference type="ARBA" id="ARBA00010617"/>
    </source>
</evidence>
<dbReference type="GO" id="GO:0005506">
    <property type="term" value="F:iron ion binding"/>
    <property type="evidence" value="ECO:0007669"/>
    <property type="project" value="InterPro"/>
</dbReference>
<evidence type="ECO:0000256" key="2">
    <source>
        <dbReference type="ARBA" id="ARBA00005179"/>
    </source>
</evidence>
<dbReference type="Pfam" id="PF00067">
    <property type="entry name" value="p450"/>
    <property type="match status" value="1"/>
</dbReference>
<dbReference type="GO" id="GO:0004497">
    <property type="term" value="F:monooxygenase activity"/>
    <property type="evidence" value="ECO:0007669"/>
    <property type="project" value="UniProtKB-KW"/>
</dbReference>
<sequence length="491" mass="55032">MDYGSFVLLASTIALLSFSLKFPSAWWRRQLPFPPGPSPYPIIGNFHDIPTKFPWLTYTRWGIQYGSDIVHANALGQHIVVINSVKTAVEIFEKRAHLYSDRPVFTMLQLMDWDFTFAFLPDVSRSYRPIQMKKVHLLLQELLSSPEEFREHFKTLAAAIIMATVYGYEVQPTNDHFVGIAEEAAKRLSDSSFLGAVAVNTFPILRYLPSWMPGAGFQRFAAECRQLIKEMREAPFNFAKQNMRDGTDSTSVVAKLLEGNRYDEDTIKDVAGAAYAGGAETSVSSLASFFLAMALHPEIQKRAQAEIDTVIGTDRLPEFEDRPSLPFVEALYREVMRWKPVVPLGVTHVSSADDVYNGYFIPKGTAVISNIWAMTRDESIYPEPERFNPDRFFTADGKLDDDDIVFIFGFGRRICAGRHNADATLWASIVSVLSTFTIAKAKDDTGKEIGIDSNSYSGGLVSHPQPFTCSIIPRSETAIDLVRATMETHGF</sequence>
<dbReference type="Proteomes" id="UP000623467">
    <property type="component" value="Unassembled WGS sequence"/>
</dbReference>
<accession>A0A8H7DGG2</accession>
<dbReference type="PANTHER" id="PTHR46300">
    <property type="entry name" value="P450, PUTATIVE (EUROFUNG)-RELATED-RELATED"/>
    <property type="match status" value="1"/>
</dbReference>
<dbReference type="GO" id="GO:0020037">
    <property type="term" value="F:heme binding"/>
    <property type="evidence" value="ECO:0007669"/>
    <property type="project" value="InterPro"/>
</dbReference>
<evidence type="ECO:0000256" key="9">
    <source>
        <dbReference type="PIRSR" id="PIRSR602401-1"/>
    </source>
</evidence>
<dbReference type="SUPFAM" id="SSF48264">
    <property type="entry name" value="Cytochrome P450"/>
    <property type="match status" value="1"/>
</dbReference>
<keyword evidence="5 9" id="KW-0479">Metal-binding</keyword>
<reference evidence="11" key="1">
    <citation type="submission" date="2020-05" db="EMBL/GenBank/DDBJ databases">
        <title>Mycena genomes resolve the evolution of fungal bioluminescence.</title>
        <authorList>
            <person name="Tsai I.J."/>
        </authorList>
    </citation>
    <scope>NUCLEOTIDE SEQUENCE</scope>
    <source>
        <strain evidence="11">160909Yilan</strain>
    </source>
</reference>
<feature type="binding site" description="axial binding residue" evidence="9">
    <location>
        <position position="415"/>
    </location>
    <ligand>
        <name>heme</name>
        <dbReference type="ChEBI" id="CHEBI:30413"/>
    </ligand>
    <ligandPart>
        <name>Fe</name>
        <dbReference type="ChEBI" id="CHEBI:18248"/>
    </ligandPart>
</feature>
<comment type="cofactor">
    <cofactor evidence="1 9">
        <name>heme</name>
        <dbReference type="ChEBI" id="CHEBI:30413"/>
    </cofactor>
</comment>
<dbReference type="Gene3D" id="1.10.630.10">
    <property type="entry name" value="Cytochrome P450"/>
    <property type="match status" value="1"/>
</dbReference>
<evidence type="ECO:0000256" key="10">
    <source>
        <dbReference type="RuleBase" id="RU000461"/>
    </source>
</evidence>
<dbReference type="PROSITE" id="PS00086">
    <property type="entry name" value="CYTOCHROME_P450"/>
    <property type="match status" value="1"/>
</dbReference>
<dbReference type="InterPro" id="IPR017972">
    <property type="entry name" value="Cyt_P450_CS"/>
</dbReference>
<comment type="caution">
    <text evidence="11">The sequence shown here is derived from an EMBL/GenBank/DDBJ whole genome shotgun (WGS) entry which is preliminary data.</text>
</comment>
<proteinExistence type="inferred from homology"/>
<evidence type="ECO:0000256" key="5">
    <source>
        <dbReference type="ARBA" id="ARBA00022723"/>
    </source>
</evidence>
<name>A0A8H7DGG2_9AGAR</name>
<keyword evidence="12" id="KW-1185">Reference proteome</keyword>
<dbReference type="InterPro" id="IPR002401">
    <property type="entry name" value="Cyt_P450_E_grp-I"/>
</dbReference>
<dbReference type="EMBL" id="JACAZH010000002">
    <property type="protein sequence ID" value="KAF7374529.1"/>
    <property type="molecule type" value="Genomic_DNA"/>
</dbReference>
<gene>
    <name evidence="11" type="ORF">MSAN_00337500</name>
</gene>
<dbReference type="InterPro" id="IPR050364">
    <property type="entry name" value="Cytochrome_P450_fung"/>
</dbReference>
<keyword evidence="4 9" id="KW-0349">Heme</keyword>
<comment type="pathway">
    <text evidence="2">Secondary metabolite biosynthesis.</text>
</comment>
<evidence type="ECO:0000313" key="11">
    <source>
        <dbReference type="EMBL" id="KAF7374529.1"/>
    </source>
</evidence>
<dbReference type="PANTHER" id="PTHR46300:SF7">
    <property type="entry name" value="P450, PUTATIVE (EUROFUNG)-RELATED"/>
    <property type="match status" value="1"/>
</dbReference>
<evidence type="ECO:0000256" key="4">
    <source>
        <dbReference type="ARBA" id="ARBA00022617"/>
    </source>
</evidence>
<dbReference type="PRINTS" id="PR00463">
    <property type="entry name" value="EP450I"/>
</dbReference>
<evidence type="ECO:0000256" key="8">
    <source>
        <dbReference type="ARBA" id="ARBA00023033"/>
    </source>
</evidence>
<keyword evidence="6 10" id="KW-0560">Oxidoreductase</keyword>
<keyword evidence="7 9" id="KW-0408">Iron</keyword>
<evidence type="ECO:0000256" key="7">
    <source>
        <dbReference type="ARBA" id="ARBA00023004"/>
    </source>
</evidence>
<dbReference type="CDD" id="cd11065">
    <property type="entry name" value="CYP64-like"/>
    <property type="match status" value="1"/>
</dbReference>
<evidence type="ECO:0000256" key="1">
    <source>
        <dbReference type="ARBA" id="ARBA00001971"/>
    </source>
</evidence>
<organism evidence="11 12">
    <name type="scientific">Mycena sanguinolenta</name>
    <dbReference type="NCBI Taxonomy" id="230812"/>
    <lineage>
        <taxon>Eukaryota</taxon>
        <taxon>Fungi</taxon>
        <taxon>Dikarya</taxon>
        <taxon>Basidiomycota</taxon>
        <taxon>Agaricomycotina</taxon>
        <taxon>Agaricomycetes</taxon>
        <taxon>Agaricomycetidae</taxon>
        <taxon>Agaricales</taxon>
        <taxon>Marasmiineae</taxon>
        <taxon>Mycenaceae</taxon>
        <taxon>Mycena</taxon>
    </lineage>
</organism>
<dbReference type="OrthoDB" id="1055148at2759"/>
<keyword evidence="8 10" id="KW-0503">Monooxygenase</keyword>
<dbReference type="InterPro" id="IPR001128">
    <property type="entry name" value="Cyt_P450"/>
</dbReference>